<gene>
    <name evidence="3" type="ORF">DL239_10975</name>
</gene>
<name>A0ABX0WB17_9RHOB</name>
<dbReference type="EMBL" id="QHLQ01000009">
    <property type="protein sequence ID" value="NIZ61500.1"/>
    <property type="molecule type" value="Genomic_DNA"/>
</dbReference>
<organism evidence="3 4">
    <name type="scientific">Parasedimentitalea denitrificans</name>
    <dbReference type="NCBI Taxonomy" id="2211118"/>
    <lineage>
        <taxon>Bacteria</taxon>
        <taxon>Pseudomonadati</taxon>
        <taxon>Pseudomonadota</taxon>
        <taxon>Alphaproteobacteria</taxon>
        <taxon>Rhodobacterales</taxon>
        <taxon>Paracoccaceae</taxon>
        <taxon>Parasedimentitalea</taxon>
    </lineage>
</organism>
<keyword evidence="2" id="KW-0472">Membrane</keyword>
<proteinExistence type="predicted"/>
<evidence type="ECO:0000256" key="1">
    <source>
        <dbReference type="SAM" id="MobiDB-lite"/>
    </source>
</evidence>
<feature type="transmembrane region" description="Helical" evidence="2">
    <location>
        <begin position="27"/>
        <end position="45"/>
    </location>
</feature>
<comment type="caution">
    <text evidence="3">The sequence shown here is derived from an EMBL/GenBank/DDBJ whole genome shotgun (WGS) entry which is preliminary data.</text>
</comment>
<protein>
    <submittedName>
        <fullName evidence="3">Uncharacterized protein</fullName>
    </submittedName>
</protein>
<sequence>MTDATASSAHSPTNQTAKSEMSTDAKMFLAIAVFLALWALSVVIWGIPGLYMPAVALVPVIFGLLMLITRG</sequence>
<keyword evidence="2" id="KW-1133">Transmembrane helix</keyword>
<keyword evidence="4" id="KW-1185">Reference proteome</keyword>
<reference evidence="3 4" key="1">
    <citation type="submission" date="2018-05" db="EMBL/GenBank/DDBJ databases">
        <authorList>
            <person name="Zhang Y.-J."/>
        </authorList>
    </citation>
    <scope>NUCLEOTIDE SEQUENCE [LARGE SCALE GENOMIC DNA]</scope>
    <source>
        <strain evidence="3 4">CY04</strain>
    </source>
</reference>
<feature type="transmembrane region" description="Helical" evidence="2">
    <location>
        <begin position="51"/>
        <end position="69"/>
    </location>
</feature>
<evidence type="ECO:0000313" key="3">
    <source>
        <dbReference type="EMBL" id="NIZ61500.1"/>
    </source>
</evidence>
<dbReference type="RefSeq" id="WP_167684141.1">
    <property type="nucleotide sequence ID" value="NZ_QHLQ01000009.1"/>
</dbReference>
<accession>A0ABX0WB17</accession>
<evidence type="ECO:0000313" key="4">
    <source>
        <dbReference type="Proteomes" id="UP001429564"/>
    </source>
</evidence>
<feature type="region of interest" description="Disordered" evidence="1">
    <location>
        <begin position="1"/>
        <end position="20"/>
    </location>
</feature>
<keyword evidence="2" id="KW-0812">Transmembrane</keyword>
<dbReference type="Proteomes" id="UP001429564">
    <property type="component" value="Unassembled WGS sequence"/>
</dbReference>
<evidence type="ECO:0000256" key="2">
    <source>
        <dbReference type="SAM" id="Phobius"/>
    </source>
</evidence>